<proteinExistence type="predicted"/>
<accession>A0A4Q7EJ23</accession>
<name>A0A4Q7EJ23_9GAMM</name>
<keyword evidence="1" id="KW-0812">Transmembrane</keyword>
<organism evidence="2 3">
    <name type="scientific">Pseudoalteromonas rubra</name>
    <dbReference type="NCBI Taxonomy" id="43658"/>
    <lineage>
        <taxon>Bacteria</taxon>
        <taxon>Pseudomonadati</taxon>
        <taxon>Pseudomonadota</taxon>
        <taxon>Gammaproteobacteria</taxon>
        <taxon>Alteromonadales</taxon>
        <taxon>Pseudoalteromonadaceae</taxon>
        <taxon>Pseudoalteromonas</taxon>
    </lineage>
</organism>
<sequence length="85" mass="9754">MKLTIVFVLLSVFFAFVSIANVPRYGCFNGVCTDFLLMEFDVLGYIAISMFFAIISLKRLLKKTEIKQIHQKHRHPALYVLVMGP</sequence>
<evidence type="ECO:0000256" key="1">
    <source>
        <dbReference type="SAM" id="Phobius"/>
    </source>
</evidence>
<keyword evidence="1" id="KW-1133">Transmembrane helix</keyword>
<dbReference type="AlphaFoldDB" id="A0A4Q7EJ23"/>
<dbReference type="RefSeq" id="WP_130244634.1">
    <property type="nucleotide sequence ID" value="NZ_PPUZ01000018.1"/>
</dbReference>
<evidence type="ECO:0000313" key="3">
    <source>
        <dbReference type="Proteomes" id="UP000292345"/>
    </source>
</evidence>
<keyword evidence="1" id="KW-0472">Membrane</keyword>
<gene>
    <name evidence="2" type="ORF">C3B51_07360</name>
</gene>
<feature type="transmembrane region" description="Helical" evidence="1">
    <location>
        <begin position="43"/>
        <end position="61"/>
    </location>
</feature>
<protein>
    <submittedName>
        <fullName evidence="2">Uncharacterized protein</fullName>
    </submittedName>
</protein>
<dbReference type="Proteomes" id="UP000292345">
    <property type="component" value="Unassembled WGS sequence"/>
</dbReference>
<comment type="caution">
    <text evidence="2">The sequence shown here is derived from an EMBL/GenBank/DDBJ whole genome shotgun (WGS) entry which is preliminary data.</text>
</comment>
<reference evidence="2 3" key="1">
    <citation type="submission" date="2018-01" db="EMBL/GenBank/DDBJ databases">
        <title>Co-occurrence of chitin degradation, pigmentation and bioactivity in marine Pseudoalteromonas.</title>
        <authorList>
            <person name="Paulsen S."/>
            <person name="Gram L."/>
            <person name="Machado H."/>
        </authorList>
    </citation>
    <scope>NUCLEOTIDE SEQUENCE [LARGE SCALE GENOMIC DNA]</scope>
    <source>
        <strain evidence="2 3">S1946</strain>
    </source>
</reference>
<evidence type="ECO:0000313" key="2">
    <source>
        <dbReference type="EMBL" id="RZM83433.1"/>
    </source>
</evidence>
<dbReference type="EMBL" id="PPUZ01000018">
    <property type="protein sequence ID" value="RZM83433.1"/>
    <property type="molecule type" value="Genomic_DNA"/>
</dbReference>